<proteinExistence type="predicted"/>
<accession>A0AAN8R567</accession>
<organism evidence="1 2">
    <name type="scientific">Coregonus suidteri</name>
    <dbReference type="NCBI Taxonomy" id="861788"/>
    <lineage>
        <taxon>Eukaryota</taxon>
        <taxon>Metazoa</taxon>
        <taxon>Chordata</taxon>
        <taxon>Craniata</taxon>
        <taxon>Vertebrata</taxon>
        <taxon>Euteleostomi</taxon>
        <taxon>Actinopterygii</taxon>
        <taxon>Neopterygii</taxon>
        <taxon>Teleostei</taxon>
        <taxon>Protacanthopterygii</taxon>
        <taxon>Salmoniformes</taxon>
        <taxon>Salmonidae</taxon>
        <taxon>Coregoninae</taxon>
        <taxon>Coregonus</taxon>
    </lineage>
</organism>
<dbReference type="AlphaFoldDB" id="A0AAN8R567"/>
<dbReference type="EMBL" id="JAGTTL010000013">
    <property type="protein sequence ID" value="KAK6313672.1"/>
    <property type="molecule type" value="Genomic_DNA"/>
</dbReference>
<sequence length="58" mass="6502">MMLLSVMYVIKSWLHLTLSKKSPFSIIRPRAFISHPLSLTTLSAVQPTKGALLNRHLG</sequence>
<evidence type="ECO:0000313" key="2">
    <source>
        <dbReference type="Proteomes" id="UP001356427"/>
    </source>
</evidence>
<keyword evidence="2" id="KW-1185">Reference proteome</keyword>
<reference evidence="1 2" key="1">
    <citation type="submission" date="2021-04" db="EMBL/GenBank/DDBJ databases">
        <authorList>
            <person name="De Guttry C."/>
            <person name="Zahm M."/>
            <person name="Klopp C."/>
            <person name="Cabau C."/>
            <person name="Louis A."/>
            <person name="Berthelot C."/>
            <person name="Parey E."/>
            <person name="Roest Crollius H."/>
            <person name="Montfort J."/>
            <person name="Robinson-Rechavi M."/>
            <person name="Bucao C."/>
            <person name="Bouchez O."/>
            <person name="Gislard M."/>
            <person name="Lluch J."/>
            <person name="Milhes M."/>
            <person name="Lampietro C."/>
            <person name="Lopez Roques C."/>
            <person name="Donnadieu C."/>
            <person name="Braasch I."/>
            <person name="Desvignes T."/>
            <person name="Postlethwait J."/>
            <person name="Bobe J."/>
            <person name="Wedekind C."/>
            <person name="Guiguen Y."/>
        </authorList>
    </citation>
    <scope>NUCLEOTIDE SEQUENCE [LARGE SCALE GENOMIC DNA]</scope>
    <source>
        <strain evidence="1">Cs_M1</strain>
        <tissue evidence="1">Blood</tissue>
    </source>
</reference>
<gene>
    <name evidence="1" type="ORF">J4Q44_G00151310</name>
</gene>
<dbReference type="Proteomes" id="UP001356427">
    <property type="component" value="Unassembled WGS sequence"/>
</dbReference>
<name>A0AAN8R567_9TELE</name>
<protein>
    <submittedName>
        <fullName evidence="1">Uncharacterized protein</fullName>
    </submittedName>
</protein>
<evidence type="ECO:0000313" key="1">
    <source>
        <dbReference type="EMBL" id="KAK6313672.1"/>
    </source>
</evidence>
<comment type="caution">
    <text evidence="1">The sequence shown here is derived from an EMBL/GenBank/DDBJ whole genome shotgun (WGS) entry which is preliminary data.</text>
</comment>